<accession>A0A150L5B2</accession>
<dbReference type="AlphaFoldDB" id="A0A150L5B2"/>
<organism evidence="1 2">
    <name type="scientific">Heyndrickxia sporothermodurans</name>
    <dbReference type="NCBI Taxonomy" id="46224"/>
    <lineage>
        <taxon>Bacteria</taxon>
        <taxon>Bacillati</taxon>
        <taxon>Bacillota</taxon>
        <taxon>Bacilli</taxon>
        <taxon>Bacillales</taxon>
        <taxon>Bacillaceae</taxon>
        <taxon>Heyndrickxia</taxon>
    </lineage>
</organism>
<dbReference type="Pfam" id="PF26344">
    <property type="entry name" value="YuzC"/>
    <property type="match status" value="1"/>
</dbReference>
<keyword evidence="2" id="KW-1185">Reference proteome</keyword>
<dbReference type="InterPro" id="IPR058870">
    <property type="entry name" value="YuzC"/>
</dbReference>
<dbReference type="STRING" id="46224.B4102_2942"/>
<proteinExistence type="predicted"/>
<dbReference type="EMBL" id="LQYN01000043">
    <property type="protein sequence ID" value="KYD07498.1"/>
    <property type="molecule type" value="Genomic_DNA"/>
</dbReference>
<comment type="caution">
    <text evidence="1">The sequence shown here is derived from an EMBL/GenBank/DDBJ whole genome shotgun (WGS) entry which is preliminary data.</text>
</comment>
<protein>
    <submittedName>
        <fullName evidence="1">Uncharacterized protein</fullName>
    </submittedName>
</protein>
<name>A0A150L5B2_9BACI</name>
<reference evidence="1 2" key="1">
    <citation type="submission" date="2016-01" db="EMBL/GenBank/DDBJ databases">
        <title>Genome Sequences of Twelve Sporeforming Bacillus Species Isolated from Foods.</title>
        <authorList>
            <person name="Berendsen E.M."/>
            <person name="Wells-Bennik M.H."/>
            <person name="Krawcyk A.O."/>
            <person name="De Jong A."/>
            <person name="Holsappel S."/>
            <person name="Eijlander R.T."/>
            <person name="Kuipers O.P."/>
        </authorList>
    </citation>
    <scope>NUCLEOTIDE SEQUENCE [LARGE SCALE GENOMIC DNA]</scope>
    <source>
        <strain evidence="1 2">B4102</strain>
    </source>
</reference>
<dbReference type="Proteomes" id="UP000075666">
    <property type="component" value="Unassembled WGS sequence"/>
</dbReference>
<sequence length="187" mass="21797">MCFYNPFYLSSLNLLFKKDSRNSFFRIFYHNINLATHTTVLSAYCEKEGIYSRFMIIKEGTITLNHNYPNYPMYPPNPYQPYPFSYSRQYQPVNPSLFIQSANKTLVILKDAEKIVEKISKSEDFSKRLMTFAQQSKLNEVKKMISSIGVKTIPIIRFTPSGLVLNFSNSKSEPNCCLLQLKIRWGQ</sequence>
<evidence type="ECO:0000313" key="1">
    <source>
        <dbReference type="EMBL" id="KYD07498.1"/>
    </source>
</evidence>
<dbReference type="PATRIC" id="fig|46224.3.peg.2859"/>
<evidence type="ECO:0000313" key="2">
    <source>
        <dbReference type="Proteomes" id="UP000075666"/>
    </source>
</evidence>
<gene>
    <name evidence="1" type="ORF">B4102_2942</name>
</gene>